<dbReference type="AlphaFoldDB" id="F8Q1C5"/>
<evidence type="ECO:0000256" key="8">
    <source>
        <dbReference type="ARBA" id="ARBA00023242"/>
    </source>
</evidence>
<keyword evidence="8" id="KW-0539">Nucleus</keyword>
<evidence type="ECO:0000259" key="13">
    <source>
        <dbReference type="SMART" id="SM01362"/>
    </source>
</evidence>
<evidence type="ECO:0000256" key="10">
    <source>
        <dbReference type="ARBA" id="ARBA00061391"/>
    </source>
</evidence>
<dbReference type="CDD" id="cd01882">
    <property type="entry name" value="BMS1"/>
    <property type="match status" value="1"/>
</dbReference>
<dbReference type="Pfam" id="PF08142">
    <property type="entry name" value="AARP2CN"/>
    <property type="match status" value="1"/>
</dbReference>
<feature type="compositionally biased region" description="Basic and acidic residues" evidence="11">
    <location>
        <begin position="1087"/>
        <end position="1100"/>
    </location>
</feature>
<feature type="compositionally biased region" description="Acidic residues" evidence="11">
    <location>
        <begin position="397"/>
        <end position="414"/>
    </location>
</feature>
<evidence type="ECO:0000256" key="6">
    <source>
        <dbReference type="ARBA" id="ARBA00022840"/>
    </source>
</evidence>
<dbReference type="SMART" id="SM00785">
    <property type="entry name" value="AARP2CN"/>
    <property type="match status" value="1"/>
</dbReference>
<dbReference type="eggNOG" id="KOG1951">
    <property type="taxonomic scope" value="Eukaryota"/>
</dbReference>
<keyword evidence="15" id="KW-1185">Reference proteome</keyword>
<dbReference type="GO" id="GO:0000479">
    <property type="term" value="P:endonucleolytic cleavage of tricistronic rRNA transcript (SSU-rRNA, 5.8S rRNA, LSU-rRNA)"/>
    <property type="evidence" value="ECO:0007669"/>
    <property type="project" value="TreeGrafter"/>
</dbReference>
<dbReference type="Proteomes" id="UP000008063">
    <property type="component" value="Unassembled WGS sequence"/>
</dbReference>
<dbReference type="InterPro" id="IPR007034">
    <property type="entry name" value="BMS1_TSR1_C"/>
</dbReference>
<feature type="region of interest" description="Disordered" evidence="11">
    <location>
        <begin position="397"/>
        <end position="523"/>
    </location>
</feature>
<feature type="region of interest" description="Disordered" evidence="11">
    <location>
        <begin position="1067"/>
        <end position="1129"/>
    </location>
</feature>
<evidence type="ECO:0000256" key="2">
    <source>
        <dbReference type="ARBA" id="ARBA00022517"/>
    </source>
</evidence>
<accession>F8Q1C5</accession>
<dbReference type="GO" id="GO:0000462">
    <property type="term" value="P:maturation of SSU-rRNA from tricistronic rRNA transcript (SSU-rRNA, 5.8S rRNA, LSU-rRNA)"/>
    <property type="evidence" value="ECO:0007669"/>
    <property type="project" value="TreeGrafter"/>
</dbReference>
<dbReference type="OrthoDB" id="10260897at2759"/>
<feature type="compositionally biased region" description="Basic and acidic residues" evidence="11">
    <location>
        <begin position="41"/>
        <end position="57"/>
    </location>
</feature>
<keyword evidence="6" id="KW-0067">ATP-binding</keyword>
<keyword evidence="4" id="KW-0547">Nucleotide-binding</keyword>
<evidence type="ECO:0000313" key="15">
    <source>
        <dbReference type="Proteomes" id="UP000008063"/>
    </source>
</evidence>
<dbReference type="InterPro" id="IPR027417">
    <property type="entry name" value="P-loop_NTPase"/>
</dbReference>
<feature type="compositionally biased region" description="Basic residues" evidence="11">
    <location>
        <begin position="1"/>
        <end position="10"/>
    </location>
</feature>
<dbReference type="InterPro" id="IPR039761">
    <property type="entry name" value="Bms1/Tsr1"/>
</dbReference>
<dbReference type="GO" id="GO:0032040">
    <property type="term" value="C:small-subunit processome"/>
    <property type="evidence" value="ECO:0007669"/>
    <property type="project" value="UniProtKB-ARBA"/>
</dbReference>
<dbReference type="GO" id="GO:0005525">
    <property type="term" value="F:GTP binding"/>
    <property type="evidence" value="ECO:0007669"/>
    <property type="project" value="UniProtKB-KW"/>
</dbReference>
<dbReference type="SMART" id="SM01362">
    <property type="entry name" value="DUF663"/>
    <property type="match status" value="1"/>
</dbReference>
<feature type="compositionally biased region" description="Basic and acidic residues" evidence="11">
    <location>
        <begin position="485"/>
        <end position="495"/>
    </location>
</feature>
<reference evidence="15" key="1">
    <citation type="journal article" date="2011" name="Science">
        <title>The plant cell wall-decomposing machinery underlies the functional diversity of forest fungi.</title>
        <authorList>
            <person name="Eastwood D.C."/>
            <person name="Floudas D."/>
            <person name="Binder M."/>
            <person name="Majcherczyk A."/>
            <person name="Schneider P."/>
            <person name="Aerts A."/>
            <person name="Asiegbu F.O."/>
            <person name="Baker S.E."/>
            <person name="Barry K."/>
            <person name="Bendiksby M."/>
            <person name="Blumentritt M."/>
            <person name="Coutinho P.M."/>
            <person name="Cullen D."/>
            <person name="de Vries R.P."/>
            <person name="Gathman A."/>
            <person name="Goodell B."/>
            <person name="Henrissat B."/>
            <person name="Ihrmark K."/>
            <person name="Kauserud H."/>
            <person name="Kohler A."/>
            <person name="LaButti K."/>
            <person name="Lapidus A."/>
            <person name="Lavin J.L."/>
            <person name="Lee Y.-H."/>
            <person name="Lindquist E."/>
            <person name="Lilly W."/>
            <person name="Lucas S."/>
            <person name="Morin E."/>
            <person name="Murat C."/>
            <person name="Oguiza J.A."/>
            <person name="Park J."/>
            <person name="Pisabarro A.G."/>
            <person name="Riley R."/>
            <person name="Rosling A."/>
            <person name="Salamov A."/>
            <person name="Schmidt O."/>
            <person name="Schmutz J."/>
            <person name="Skrede I."/>
            <person name="Stenlid J."/>
            <person name="Wiebenga A."/>
            <person name="Xie X."/>
            <person name="Kuees U."/>
            <person name="Hibbett D.S."/>
            <person name="Hoffmeister D."/>
            <person name="Hoegberg N."/>
            <person name="Martin F."/>
            <person name="Grigoriev I.V."/>
            <person name="Watkinson S.C."/>
        </authorList>
    </citation>
    <scope>NUCLEOTIDE SEQUENCE [LARGE SCALE GENOMIC DNA]</scope>
    <source>
        <strain evidence="15">strain S7.3</strain>
    </source>
</reference>
<evidence type="ECO:0000256" key="9">
    <source>
        <dbReference type="ARBA" id="ARBA00049117"/>
    </source>
</evidence>
<dbReference type="GO" id="GO:0005524">
    <property type="term" value="F:ATP binding"/>
    <property type="evidence" value="ECO:0007669"/>
    <property type="project" value="UniProtKB-KW"/>
</dbReference>
<keyword evidence="7" id="KW-0342">GTP-binding</keyword>
<dbReference type="SUPFAM" id="SSF52540">
    <property type="entry name" value="P-loop containing nucleoside triphosphate hydrolases"/>
    <property type="match status" value="1"/>
</dbReference>
<feature type="compositionally biased region" description="Basic residues" evidence="11">
    <location>
        <begin position="455"/>
        <end position="469"/>
    </location>
</feature>
<organism evidence="15">
    <name type="scientific">Serpula lacrymans var. lacrymans (strain S7.3)</name>
    <name type="common">Dry rot fungus</name>
    <dbReference type="NCBI Taxonomy" id="936435"/>
    <lineage>
        <taxon>Eukaryota</taxon>
        <taxon>Fungi</taxon>
        <taxon>Dikarya</taxon>
        <taxon>Basidiomycota</taxon>
        <taxon>Agaricomycotina</taxon>
        <taxon>Agaricomycetes</taxon>
        <taxon>Agaricomycetidae</taxon>
        <taxon>Boletales</taxon>
        <taxon>Coniophorineae</taxon>
        <taxon>Serpulaceae</taxon>
        <taxon>Serpula</taxon>
    </lineage>
</organism>
<dbReference type="GO" id="GO:0030686">
    <property type="term" value="C:90S preribosome"/>
    <property type="evidence" value="ECO:0007669"/>
    <property type="project" value="TreeGrafter"/>
</dbReference>
<protein>
    <recommendedName>
        <fullName evidence="16">Bms1-type G domain-containing protein</fullName>
    </recommendedName>
</protein>
<evidence type="ECO:0000256" key="1">
    <source>
        <dbReference type="ARBA" id="ARBA00004604"/>
    </source>
</evidence>
<keyword evidence="3" id="KW-0597">Phosphoprotein</keyword>
<evidence type="ECO:0000313" key="14">
    <source>
        <dbReference type="EMBL" id="EGN98103.1"/>
    </source>
</evidence>
<feature type="domain" description="AARP2CN" evidence="12">
    <location>
        <begin position="209"/>
        <end position="296"/>
    </location>
</feature>
<dbReference type="InterPro" id="IPR012948">
    <property type="entry name" value="AARP2CN"/>
</dbReference>
<dbReference type="PANTHER" id="PTHR12858:SF2">
    <property type="entry name" value="RIBOSOME BIOGENESIS PROTEIN BMS1 HOMOLOG"/>
    <property type="match status" value="1"/>
</dbReference>
<dbReference type="GO" id="GO:0003924">
    <property type="term" value="F:GTPase activity"/>
    <property type="evidence" value="ECO:0007669"/>
    <property type="project" value="TreeGrafter"/>
</dbReference>
<dbReference type="PANTHER" id="PTHR12858">
    <property type="entry name" value="RIBOSOME BIOGENESIS PROTEIN"/>
    <property type="match status" value="1"/>
</dbReference>
<proteinExistence type="inferred from homology"/>
<feature type="compositionally biased region" description="Basic and acidic residues" evidence="11">
    <location>
        <begin position="1067"/>
        <end position="1080"/>
    </location>
</feature>
<feature type="compositionally biased region" description="Acidic residues" evidence="11">
    <location>
        <begin position="422"/>
        <end position="441"/>
    </location>
</feature>
<dbReference type="InParanoid" id="F8Q1C5"/>
<evidence type="ECO:0000256" key="7">
    <source>
        <dbReference type="ARBA" id="ARBA00023134"/>
    </source>
</evidence>
<sequence length="1129" mass="127254">MEGQTHKAHRPAQSGSKAEKKGHGKHTQGYNEKAFAPRSGRRADRQGRRNAERDQTRLHVPLVNRTPDDDPPPVVVAIVGPPGVGKSTLLKSLVRRHTKQTLHDIKGPVTVVSGKKRRLTFFECNNDINSMIDVGKVADLETFEFLNVLQSHGFPKVIGILSHLDLIKKAATLSATKKALKKRFWTEIYQGAKLFYLSGVLNGRYPDTEILNLSRFISVMKFRPLVFRNSHPYLLADRVEDLTSRELIRSSKGKCDRTVTLYGYLRGTNLRLGTKVHIPGVGDLDLKSISVLGDPCPLPDADSEKRRKLSEKQKLLVHAPMSDVGGVVFDKDSVWINVPGSFTRGNTDIPQGEGEQMVMDLQDVDATLEDNIARGSIRLFGSSSNPISVDPILEHNEEEGVGSDEEDSELDDIDSGGSEHSSDEDDVTQDDDDDDEGEDEAGMLAHGGTENHGRSTLRKVARPIRHRSSNRRDANTVEFADSDSELGHDDDHRDGSIGGVVRVDNEQWDAPSDTDGDEKPFDEEAPAWKSNLSVKASEFFQLHSHKQKKDWMALIYSSKLSPHQIVTSGVDASSAISKLDDGDDFFSIREANHVPGDSLDMSKELLEDLSNWADTALLDSIRSLFITGEKSGSTGDNPAEQYEDIDGGDFEDLEANASLPDVAGQDHSAQLAAKKEELKRKFNEQYDDPEATKMDFYDEKKEEMNRQLQLNRVEFENVSTETRALVEGYRPGTYLRLELTQVPCEMIEHFDPMYPIVVGGLLPAEERFGYVQVRIKRHRWFTKTLKTNDPLIFSVGWRRFQSIPIYSLDDHSIRMRMLKYTPEHMHCYATFYGPVALPNTGFCAFNSLNGETAAFRISATGVVLDIDRSAKIVKKLKLTGVPYKIFKNTAFIKDMFTSALEVAKFEGANIKTVSGIRGQIKKGLAKPEGAFRATFEDKVLMSDIIFLRAWYSIEPRKFYNPVTSLLLSDKDRWAGMRLTGQIRQDEGLKTHLNVNSTYKPVDRPARRFNALRIPKKLQAALPYASKPKIMKPQRRQTYLQKRAVIREPEEKKAVALLQQIRALRKDQVARRKEKQHERREGHKKKVAKEEGKKEEKEKERRKGHMRIAGMKNKREAEGEGGNVNKRRKT</sequence>
<dbReference type="GO" id="GO:0005654">
    <property type="term" value="C:nucleoplasm"/>
    <property type="evidence" value="ECO:0007669"/>
    <property type="project" value="UniProtKB-ARBA"/>
</dbReference>
<gene>
    <name evidence="14" type="ORF">SERLA73DRAFT_169159</name>
</gene>
<dbReference type="OMA" id="KLHVPMV"/>
<dbReference type="Gene3D" id="3.40.50.300">
    <property type="entry name" value="P-loop containing nucleotide triphosphate hydrolases"/>
    <property type="match status" value="1"/>
</dbReference>
<evidence type="ECO:0000256" key="11">
    <source>
        <dbReference type="SAM" id="MobiDB-lite"/>
    </source>
</evidence>
<dbReference type="Pfam" id="PF04950">
    <property type="entry name" value="RIBIOP_C"/>
    <property type="match status" value="1"/>
</dbReference>
<feature type="domain" description="Ribosome biogenesis protein BMS1/TSR1 C-terminal" evidence="13">
    <location>
        <begin position="656"/>
        <end position="953"/>
    </location>
</feature>
<evidence type="ECO:0000256" key="4">
    <source>
        <dbReference type="ARBA" id="ARBA00022741"/>
    </source>
</evidence>
<feature type="region of interest" description="Disordered" evidence="11">
    <location>
        <begin position="1"/>
        <end position="74"/>
    </location>
</feature>
<comment type="catalytic activity">
    <reaction evidence="9">
        <text>GTP + H2O = GDP + phosphate + H(+)</text>
        <dbReference type="Rhea" id="RHEA:19669"/>
        <dbReference type="ChEBI" id="CHEBI:15377"/>
        <dbReference type="ChEBI" id="CHEBI:15378"/>
        <dbReference type="ChEBI" id="CHEBI:37565"/>
        <dbReference type="ChEBI" id="CHEBI:43474"/>
        <dbReference type="ChEBI" id="CHEBI:58189"/>
    </reaction>
    <physiologicalReaction direction="left-to-right" evidence="9">
        <dbReference type="Rhea" id="RHEA:19670"/>
    </physiologicalReaction>
</comment>
<keyword evidence="2" id="KW-0690">Ribosome biogenesis</keyword>
<dbReference type="FunFam" id="3.40.50.300:FF:000105">
    <property type="entry name" value="BMS1 ribosome biogenesis factor"/>
    <property type="match status" value="1"/>
</dbReference>
<comment type="similarity">
    <text evidence="10">Belongs to the TRAFAC class translation factor GTPase superfamily. Bms1-like GTPase family. BMS1 subfamily.</text>
</comment>
<evidence type="ECO:0000259" key="12">
    <source>
        <dbReference type="SMART" id="SM00785"/>
    </source>
</evidence>
<dbReference type="FunCoup" id="F8Q1C5">
    <property type="interactions" value="933"/>
</dbReference>
<evidence type="ECO:0000256" key="5">
    <source>
        <dbReference type="ARBA" id="ARBA00022801"/>
    </source>
</evidence>
<dbReference type="GO" id="GO:0034511">
    <property type="term" value="F:U3 snoRNA binding"/>
    <property type="evidence" value="ECO:0007669"/>
    <property type="project" value="TreeGrafter"/>
</dbReference>
<dbReference type="InterPro" id="IPR037875">
    <property type="entry name" value="Bms1_N"/>
</dbReference>
<feature type="compositionally biased region" description="Acidic residues" evidence="11">
    <location>
        <begin position="512"/>
        <end position="523"/>
    </location>
</feature>
<dbReference type="HOGENOM" id="CLU_002486_0_0_1"/>
<dbReference type="EMBL" id="GL945481">
    <property type="protein sequence ID" value="EGN98103.1"/>
    <property type="molecule type" value="Genomic_DNA"/>
</dbReference>
<comment type="subcellular location">
    <subcellularLocation>
        <location evidence="1">Nucleus</location>
        <location evidence="1">Nucleolus</location>
    </subcellularLocation>
</comment>
<name>F8Q1C5_SERL3</name>
<dbReference type="STRING" id="936435.F8Q1C5"/>
<evidence type="ECO:0000256" key="3">
    <source>
        <dbReference type="ARBA" id="ARBA00022553"/>
    </source>
</evidence>
<evidence type="ECO:0008006" key="16">
    <source>
        <dbReference type="Google" id="ProtNLM"/>
    </source>
</evidence>
<keyword evidence="5" id="KW-0378">Hydrolase</keyword>